<feature type="chain" id="PRO_5022757599" description="PEP-CTERM protein-sorting domain-containing protein" evidence="1">
    <location>
        <begin position="27"/>
        <end position="227"/>
    </location>
</feature>
<name>A0A5C6AJE6_9BACT</name>
<protein>
    <recommendedName>
        <fullName evidence="4">PEP-CTERM protein-sorting domain-containing protein</fullName>
    </recommendedName>
</protein>
<dbReference type="EMBL" id="SJPR01000001">
    <property type="protein sequence ID" value="TWT99769.1"/>
    <property type="molecule type" value="Genomic_DNA"/>
</dbReference>
<accession>A0A5C6AJE6</accession>
<sequence length="227" mass="23505" precursor="true">MSTFNQSLLFKAVVSVCSCYAGSAAAALVSPGDFAALSGTTSAATPVLAGTVQDDPLRAFEIRDGSDNLLVSGNLQDRVSLSDDLGTLVFSPRIRDTAGVPGFAPMEIFALQITGYGGYTTEIEFRTDGSGDQGPDSVSRSADGEGLRFHYNTSPLLPPDESYFNSILTDATAFAPIGTATIFARVGSTGPIYTTTLEGINVPVPEPTASVLVLGALGLAATVRRRG</sequence>
<dbReference type="RefSeq" id="WP_146443044.1">
    <property type="nucleotide sequence ID" value="NZ_SJPR01000001.1"/>
</dbReference>
<gene>
    <name evidence="2" type="ORF">Pla108_07120</name>
</gene>
<organism evidence="2 3">
    <name type="scientific">Botrimarina colliarenosi</name>
    <dbReference type="NCBI Taxonomy" id="2528001"/>
    <lineage>
        <taxon>Bacteria</taxon>
        <taxon>Pseudomonadati</taxon>
        <taxon>Planctomycetota</taxon>
        <taxon>Planctomycetia</taxon>
        <taxon>Pirellulales</taxon>
        <taxon>Lacipirellulaceae</taxon>
        <taxon>Botrimarina</taxon>
    </lineage>
</organism>
<keyword evidence="3" id="KW-1185">Reference proteome</keyword>
<dbReference type="InterPro" id="IPR013424">
    <property type="entry name" value="Ice-binding_C"/>
</dbReference>
<dbReference type="NCBIfam" id="TIGR02595">
    <property type="entry name" value="PEP_CTERM"/>
    <property type="match status" value="1"/>
</dbReference>
<evidence type="ECO:0008006" key="4">
    <source>
        <dbReference type="Google" id="ProtNLM"/>
    </source>
</evidence>
<proteinExistence type="predicted"/>
<evidence type="ECO:0000313" key="2">
    <source>
        <dbReference type="EMBL" id="TWT99769.1"/>
    </source>
</evidence>
<dbReference type="AlphaFoldDB" id="A0A5C6AJE6"/>
<reference evidence="2 3" key="1">
    <citation type="submission" date="2019-02" db="EMBL/GenBank/DDBJ databases">
        <title>Deep-cultivation of Planctomycetes and their phenomic and genomic characterization uncovers novel biology.</title>
        <authorList>
            <person name="Wiegand S."/>
            <person name="Jogler M."/>
            <person name="Boedeker C."/>
            <person name="Pinto D."/>
            <person name="Vollmers J."/>
            <person name="Rivas-Marin E."/>
            <person name="Kohn T."/>
            <person name="Peeters S.H."/>
            <person name="Heuer A."/>
            <person name="Rast P."/>
            <person name="Oberbeckmann S."/>
            <person name="Bunk B."/>
            <person name="Jeske O."/>
            <person name="Meyerdierks A."/>
            <person name="Storesund J.E."/>
            <person name="Kallscheuer N."/>
            <person name="Luecker S."/>
            <person name="Lage O.M."/>
            <person name="Pohl T."/>
            <person name="Merkel B.J."/>
            <person name="Hornburger P."/>
            <person name="Mueller R.-W."/>
            <person name="Bruemmer F."/>
            <person name="Labrenz M."/>
            <person name="Spormann A.M."/>
            <person name="Op Den Camp H."/>
            <person name="Overmann J."/>
            <person name="Amann R."/>
            <person name="Jetten M.S.M."/>
            <person name="Mascher T."/>
            <person name="Medema M.H."/>
            <person name="Devos D.P."/>
            <person name="Kaster A.-K."/>
            <person name="Ovreas L."/>
            <person name="Rohde M."/>
            <person name="Galperin M.Y."/>
            <person name="Jogler C."/>
        </authorList>
    </citation>
    <scope>NUCLEOTIDE SEQUENCE [LARGE SCALE GENOMIC DNA]</scope>
    <source>
        <strain evidence="2 3">Pla108</strain>
    </source>
</reference>
<evidence type="ECO:0000313" key="3">
    <source>
        <dbReference type="Proteomes" id="UP000317421"/>
    </source>
</evidence>
<feature type="signal peptide" evidence="1">
    <location>
        <begin position="1"/>
        <end position="26"/>
    </location>
</feature>
<dbReference type="Proteomes" id="UP000317421">
    <property type="component" value="Unassembled WGS sequence"/>
</dbReference>
<keyword evidence="1" id="KW-0732">Signal</keyword>
<evidence type="ECO:0000256" key="1">
    <source>
        <dbReference type="SAM" id="SignalP"/>
    </source>
</evidence>
<dbReference type="OrthoDB" id="7056989at2"/>
<comment type="caution">
    <text evidence="2">The sequence shown here is derived from an EMBL/GenBank/DDBJ whole genome shotgun (WGS) entry which is preliminary data.</text>
</comment>